<evidence type="ECO:0000313" key="2">
    <source>
        <dbReference type="Proteomes" id="UP000005316"/>
    </source>
</evidence>
<gene>
    <name evidence="1" type="ORF">HMPREF9372_3697</name>
</gene>
<organism evidence="1 2">
    <name type="scientific">Sporosarcina newyorkensis 2681</name>
    <dbReference type="NCBI Taxonomy" id="1027292"/>
    <lineage>
        <taxon>Bacteria</taxon>
        <taxon>Bacillati</taxon>
        <taxon>Bacillota</taxon>
        <taxon>Bacilli</taxon>
        <taxon>Bacillales</taxon>
        <taxon>Caryophanaceae</taxon>
        <taxon>Sporosarcina</taxon>
    </lineage>
</organism>
<name>F9DY16_9BACL</name>
<dbReference type="HOGENOM" id="CLU_3122843_0_0_9"/>
<proteinExistence type="predicted"/>
<reference evidence="1 2" key="1">
    <citation type="submission" date="2011-04" db="EMBL/GenBank/DDBJ databases">
        <authorList>
            <person name="Muzny D."/>
            <person name="Qin X."/>
            <person name="Deng J."/>
            <person name="Jiang H."/>
            <person name="Liu Y."/>
            <person name="Qu J."/>
            <person name="Song X.-Z."/>
            <person name="Zhang L."/>
            <person name="Thornton R."/>
            <person name="Coyle M."/>
            <person name="Francisco L."/>
            <person name="Jackson L."/>
            <person name="Javaid M."/>
            <person name="Korchina V."/>
            <person name="Kovar C."/>
            <person name="Mata R."/>
            <person name="Mathew T."/>
            <person name="Ngo R."/>
            <person name="Nguyen L."/>
            <person name="Nguyen N."/>
            <person name="Okwuonu G."/>
            <person name="Ongeri F."/>
            <person name="Pham C."/>
            <person name="Simmons D."/>
            <person name="Wilczek-Boney K."/>
            <person name="Hale W."/>
            <person name="Jakkamsetti A."/>
            <person name="Pham P."/>
            <person name="Ruth R."/>
            <person name="San Lucas F."/>
            <person name="Warren J."/>
            <person name="Zhang J."/>
            <person name="Zhao Z."/>
            <person name="Zhou C."/>
            <person name="Zhu D."/>
            <person name="Lee S."/>
            <person name="Bess C."/>
            <person name="Blankenburg K."/>
            <person name="Forbes L."/>
            <person name="Fu Q."/>
            <person name="Gubbala S."/>
            <person name="Hirani K."/>
            <person name="Jayaseelan J.C."/>
            <person name="Lara F."/>
            <person name="Munidasa M."/>
            <person name="Palculict T."/>
            <person name="Patil S."/>
            <person name="Pu L.-L."/>
            <person name="Saada N."/>
            <person name="Tang L."/>
            <person name="Weissenberger G."/>
            <person name="Zhu Y."/>
            <person name="Hemphill L."/>
            <person name="Shang Y."/>
            <person name="Youmans B."/>
            <person name="Ayvaz T."/>
            <person name="Ross M."/>
            <person name="Santibanez J."/>
            <person name="Aqrawi P."/>
            <person name="Gross S."/>
            <person name="Joshi V."/>
            <person name="Fowler G."/>
            <person name="Nazareth L."/>
            <person name="Reid J."/>
            <person name="Worley K."/>
            <person name="Petrosino J."/>
            <person name="Highlander S."/>
            <person name="Gibbs R."/>
        </authorList>
    </citation>
    <scope>NUCLEOTIDE SEQUENCE [LARGE SCALE GENOMIC DNA]</scope>
    <source>
        <strain evidence="1 2">2681</strain>
    </source>
</reference>
<dbReference type="Proteomes" id="UP000005316">
    <property type="component" value="Unassembled WGS sequence"/>
</dbReference>
<accession>F9DY16</accession>
<sequence>MEKFIAVKFVRKIVQTKHAIANHVIAKKLFKHFNAIIKLPVYTRLIIESR</sequence>
<dbReference type="EMBL" id="AFPZ01000121">
    <property type="protein sequence ID" value="EGQ19301.1"/>
    <property type="molecule type" value="Genomic_DNA"/>
</dbReference>
<comment type="caution">
    <text evidence="1">The sequence shown here is derived from an EMBL/GenBank/DDBJ whole genome shotgun (WGS) entry which is preliminary data.</text>
</comment>
<protein>
    <submittedName>
        <fullName evidence="1">Uncharacterized protein</fullName>
    </submittedName>
</protein>
<dbReference type="AlphaFoldDB" id="F9DY16"/>
<evidence type="ECO:0000313" key="1">
    <source>
        <dbReference type="EMBL" id="EGQ19301.1"/>
    </source>
</evidence>